<dbReference type="Proteomes" id="UP000562027">
    <property type="component" value="Unassembled WGS sequence"/>
</dbReference>
<dbReference type="AlphaFoldDB" id="A0A840L7L1"/>
<dbReference type="NCBIfam" id="NF038128">
    <property type="entry name" value="choice_anch_J"/>
    <property type="match status" value="1"/>
</dbReference>
<dbReference type="SUPFAM" id="SSF49899">
    <property type="entry name" value="Concanavalin A-like lectins/glucanases"/>
    <property type="match status" value="1"/>
</dbReference>
<feature type="chain" id="PRO_5032398583" description="Secreted protein with PEP-CTERM sorting signal" evidence="1">
    <location>
        <begin position="23"/>
        <end position="217"/>
    </location>
</feature>
<evidence type="ECO:0000313" key="4">
    <source>
        <dbReference type="EMBL" id="MBB4842753.1"/>
    </source>
</evidence>
<evidence type="ECO:0000259" key="2">
    <source>
        <dbReference type="Pfam" id="PF07589"/>
    </source>
</evidence>
<gene>
    <name evidence="4" type="ORF">HNP55_001268</name>
</gene>
<dbReference type="InterPro" id="IPR013320">
    <property type="entry name" value="ConA-like_dom_sf"/>
</dbReference>
<feature type="domain" description="Cleaved adhesin" evidence="3">
    <location>
        <begin position="33"/>
        <end position="142"/>
    </location>
</feature>
<protein>
    <recommendedName>
        <fullName evidence="6">Secreted protein with PEP-CTERM sorting signal</fullName>
    </recommendedName>
</protein>
<dbReference type="InterPro" id="IPR013424">
    <property type="entry name" value="Ice-binding_C"/>
</dbReference>
<evidence type="ECO:0000256" key="1">
    <source>
        <dbReference type="SAM" id="SignalP"/>
    </source>
</evidence>
<evidence type="ECO:0000259" key="3">
    <source>
        <dbReference type="Pfam" id="PF07675"/>
    </source>
</evidence>
<dbReference type="Pfam" id="PF07675">
    <property type="entry name" value="Cleaved_Adhesin"/>
    <property type="match status" value="1"/>
</dbReference>
<dbReference type="Gene3D" id="2.60.120.200">
    <property type="match status" value="1"/>
</dbReference>
<accession>A0A840L7L1</accession>
<dbReference type="Pfam" id="PF07589">
    <property type="entry name" value="PEP-CTERM"/>
    <property type="match status" value="1"/>
</dbReference>
<feature type="signal peptide" evidence="1">
    <location>
        <begin position="1"/>
        <end position="22"/>
    </location>
</feature>
<name>A0A840L7L1_9BURK</name>
<dbReference type="NCBIfam" id="TIGR02595">
    <property type="entry name" value="PEP_CTERM"/>
    <property type="match status" value="1"/>
</dbReference>
<dbReference type="EMBL" id="JACHLP010000002">
    <property type="protein sequence ID" value="MBB4842753.1"/>
    <property type="molecule type" value="Genomic_DNA"/>
</dbReference>
<dbReference type="InterPro" id="IPR011628">
    <property type="entry name" value="Cleaved_adhesin"/>
</dbReference>
<keyword evidence="1" id="KW-0732">Signal</keyword>
<sequence>MFAIKRSMIGLGALVLMSAAQASTNAAPALYSEGFDNFNSSGWVLVNNSAPVGQDWSQGAEELLSGAQSGPANSFAFASYLSAANGFGSIDNWLISPEITLGGASSLSFYARSQDLPDFSDRFKVLFSAGSGTATSGFTALASITATTSGWTQYTFALPSATTGRIAFEYLVADASTANAVGIDTITVTAVPEPSSYALMAAGLLGLAALRRRNAGK</sequence>
<evidence type="ECO:0008006" key="6">
    <source>
        <dbReference type="Google" id="ProtNLM"/>
    </source>
</evidence>
<dbReference type="RefSeq" id="WP_246448224.1">
    <property type="nucleotide sequence ID" value="NZ_JACHLP010000002.1"/>
</dbReference>
<evidence type="ECO:0000313" key="5">
    <source>
        <dbReference type="Proteomes" id="UP000562027"/>
    </source>
</evidence>
<keyword evidence="5" id="KW-1185">Reference proteome</keyword>
<reference evidence="4 5" key="1">
    <citation type="submission" date="2020-08" db="EMBL/GenBank/DDBJ databases">
        <title>Functional genomics of gut bacteria from endangered species of beetles.</title>
        <authorList>
            <person name="Carlos-Shanley C."/>
        </authorList>
    </citation>
    <scope>NUCLEOTIDE SEQUENCE [LARGE SCALE GENOMIC DNA]</scope>
    <source>
        <strain evidence="4 5">S00239</strain>
    </source>
</reference>
<comment type="caution">
    <text evidence="4">The sequence shown here is derived from an EMBL/GenBank/DDBJ whole genome shotgun (WGS) entry which is preliminary data.</text>
</comment>
<feature type="domain" description="Ice-binding protein C-terminal" evidence="2">
    <location>
        <begin position="190"/>
        <end position="213"/>
    </location>
</feature>
<organism evidence="4 5">
    <name type="scientific">Roseateles oligotrophus</name>
    <dbReference type="NCBI Taxonomy" id="1769250"/>
    <lineage>
        <taxon>Bacteria</taxon>
        <taxon>Pseudomonadati</taxon>
        <taxon>Pseudomonadota</taxon>
        <taxon>Betaproteobacteria</taxon>
        <taxon>Burkholderiales</taxon>
        <taxon>Sphaerotilaceae</taxon>
        <taxon>Roseateles</taxon>
    </lineage>
</organism>
<proteinExistence type="predicted"/>